<evidence type="ECO:0000313" key="1">
    <source>
        <dbReference type="EMBL" id="AXX95692.1"/>
    </source>
</evidence>
<accession>A0A347UA14</accession>
<evidence type="ECO:0000313" key="3">
    <source>
        <dbReference type="Proteomes" id="UP000262582"/>
    </source>
</evidence>
<dbReference type="Proteomes" id="UP000262582">
    <property type="component" value="Chromosome"/>
</dbReference>
<reference evidence="1 3" key="2">
    <citation type="submission" date="2018-08" db="EMBL/GenBank/DDBJ databases">
        <title>Complete genome of the Arcobacter ellisii type strain LMG 26155.</title>
        <authorList>
            <person name="Miller W.G."/>
            <person name="Yee E."/>
            <person name="Bono J.L."/>
        </authorList>
    </citation>
    <scope>NUCLEOTIDE SEQUENCE [LARGE SCALE GENOMIC DNA]</scope>
    <source>
        <strain evidence="1 3">LMG 26155</strain>
    </source>
</reference>
<dbReference type="EMBL" id="CP032097">
    <property type="protein sequence ID" value="AXX95692.1"/>
    <property type="molecule type" value="Genomic_DNA"/>
</dbReference>
<evidence type="ECO:0000313" key="4">
    <source>
        <dbReference type="Proteomes" id="UP000290588"/>
    </source>
</evidence>
<keyword evidence="3" id="KW-1185">Reference proteome</keyword>
<dbReference type="AlphaFoldDB" id="A0A347UA14"/>
<dbReference type="OrthoDB" id="9810361at2"/>
<reference evidence="2 4" key="1">
    <citation type="submission" date="2017-09" db="EMBL/GenBank/DDBJ databases">
        <title>Genomics of the genus Arcobacter.</title>
        <authorList>
            <person name="Perez-Cataluna A."/>
            <person name="Figueras M.J."/>
            <person name="Salas-Masso N."/>
        </authorList>
    </citation>
    <scope>NUCLEOTIDE SEQUENCE [LARGE SCALE GENOMIC DNA]</scope>
    <source>
        <strain evidence="2 4">CECT 7837</strain>
    </source>
</reference>
<dbReference type="InterPro" id="IPR005358">
    <property type="entry name" value="Puta_zinc/iron-chelating_dom"/>
</dbReference>
<dbReference type="Proteomes" id="UP000290588">
    <property type="component" value="Unassembled WGS sequence"/>
</dbReference>
<proteinExistence type="predicted"/>
<dbReference type="EMBL" id="NXIG01000004">
    <property type="protein sequence ID" value="RXI31435.1"/>
    <property type="molecule type" value="Genomic_DNA"/>
</dbReference>
<evidence type="ECO:0000313" key="2">
    <source>
        <dbReference type="EMBL" id="RXI31435.1"/>
    </source>
</evidence>
<gene>
    <name evidence="1" type="ORF">AELL_2048</name>
    <name evidence="2" type="ORF">CP962_04805</name>
</gene>
<dbReference type="Pfam" id="PF03692">
    <property type="entry name" value="CxxCxxCC"/>
    <property type="match status" value="1"/>
</dbReference>
<organism evidence="2 4">
    <name type="scientific">Arcobacter ellisii</name>
    <dbReference type="NCBI Taxonomy" id="913109"/>
    <lineage>
        <taxon>Bacteria</taxon>
        <taxon>Pseudomonadati</taxon>
        <taxon>Campylobacterota</taxon>
        <taxon>Epsilonproteobacteria</taxon>
        <taxon>Campylobacterales</taxon>
        <taxon>Arcobacteraceae</taxon>
        <taxon>Arcobacter</taxon>
    </lineage>
</organism>
<name>A0A347UA14_9BACT</name>
<dbReference type="KEGG" id="aell:AELL_2048"/>
<dbReference type="RefSeq" id="WP_118917861.1">
    <property type="nucleotide sequence ID" value="NZ_CP032097.1"/>
</dbReference>
<sequence>MNIGTDEKIIKRYQTKEQAEEKIGLKFRPINFSVEKEEKDFMNSLKGNYKDLSKLKKLYTYADLVNTSIDEITVCQKGCSHCCKIPVDVSELEIKYIERNTEYKRQNIEKINTNDYCPFLNQDKGICSIYQFRPLVCRTFFTFDNPKYCENKDEKHVVITLEGNQKLSGMYNLLLLNTNNMSKKDIRYYFK</sequence>
<protein>
    <submittedName>
        <fullName evidence="2">Zinc/iron-chelating domain-containing protein</fullName>
    </submittedName>
</protein>